<feature type="compositionally biased region" description="Basic and acidic residues" evidence="7">
    <location>
        <begin position="486"/>
        <end position="500"/>
    </location>
</feature>
<evidence type="ECO:0000259" key="9">
    <source>
        <dbReference type="Pfam" id="PF01490"/>
    </source>
</evidence>
<feature type="transmembrane region" description="Helical" evidence="8">
    <location>
        <begin position="79"/>
        <end position="99"/>
    </location>
</feature>
<feature type="transmembrane region" description="Helical" evidence="8">
    <location>
        <begin position="226"/>
        <end position="247"/>
    </location>
</feature>
<evidence type="ECO:0000313" key="10">
    <source>
        <dbReference type="EMBL" id="KRT85616.1"/>
    </source>
</evidence>
<feature type="region of interest" description="Disordered" evidence="7">
    <location>
        <begin position="453"/>
        <end position="573"/>
    </location>
</feature>
<keyword evidence="6 8" id="KW-0472">Membrane</keyword>
<feature type="transmembrane region" description="Helical" evidence="8">
    <location>
        <begin position="6"/>
        <end position="25"/>
    </location>
</feature>
<feature type="transmembrane region" description="Helical" evidence="8">
    <location>
        <begin position="145"/>
        <end position="165"/>
    </location>
</feature>
<evidence type="ECO:0000256" key="1">
    <source>
        <dbReference type="ARBA" id="ARBA00004141"/>
    </source>
</evidence>
<dbReference type="Pfam" id="PF01490">
    <property type="entry name" value="Aa_trans"/>
    <property type="match status" value="1"/>
</dbReference>
<dbReference type="GO" id="GO:0015179">
    <property type="term" value="F:L-amino acid transmembrane transporter activity"/>
    <property type="evidence" value="ECO:0007669"/>
    <property type="project" value="TreeGrafter"/>
</dbReference>
<sequence>MDSHGIHVMTIANSIIGVSIIAMPYCFKQCGIILSIIMLIFSSIISRLSCHFLLKSAIRARLRTFEFLAYHAFGSLGKFIVEIGMIGFLLGTCIAFFVVMGDLGPEIVAQMIGIKSTSTLRSGILIALAVFCVLPLGLLKNVDSLSSVCIATIGFYICLVLKIMAESASRISTTDWFEKVEYWRSEGALQCIPIFSIALFCQTQLFEIYQAIPNASLEKMNALIRIAVNICTCVYIFVGIFGYIAFSDKTFTGNVLLSLTPSLLTEVIKIGFVLSLAFSFPLIIFPCRASLFSLIYKPTYAMLHDGGTHFIPETKFRTITVFIILISLIIGILTPNIELVLGLVGSTIGVSICVLFPATCFICMVKKNTNERIIAQMMLCIGIVVMVLGTYANLNAVDDIPFDTATEGIKVKPAIPDLSKIDEKIFEVHTTPNLDNPNIKLEKNIVRDDVIKEVRHEPPQPIEPAESKEEKPKDNEPPPIAAQPEPEAKEPELKEIRREPPQPVEPEENINEIKKDESPVQVENKSDHKVANENAPKENISLEKQSPSKSTNYGNSADQVDAEAIKKEDKEINQQAQEDLRNVVEKLDLISELQKQNQEQQQHIVEQQKKILEEMKQRKDSHQEQIEIDKVKEESRKAMKEIQDIAIKAIESLVDNPKELLEAKIITNEEGKSKAINLGVNLSSPVPIVLKANPAPLLYQLGLNVSTNDTLINKSLPKNEKSPSAVFVPFPIIKSELLASNNSNVTSNSSANTSNNTDNKMVKQTVAKSVKPGNVNLIGNKNVIEVNSSNIHNTVTNQSTVITNNKEALPKKQEETKDSKEEIKSMRRDILSESDNHRNKRDAIEVKLDKKEENCEDNKTKNQIESDEDSKQSVLLKNLKTEV</sequence>
<proteinExistence type="predicted"/>
<accession>A0A0T6BE44</accession>
<feature type="transmembrane region" description="Helical" evidence="8">
    <location>
        <begin position="339"/>
        <end position="365"/>
    </location>
</feature>
<evidence type="ECO:0000256" key="2">
    <source>
        <dbReference type="ARBA" id="ARBA00022448"/>
    </source>
</evidence>
<feature type="region of interest" description="Disordered" evidence="7">
    <location>
        <begin position="806"/>
        <end position="883"/>
    </location>
</feature>
<dbReference type="PANTHER" id="PTHR22950:SF646">
    <property type="entry name" value="SODIUM-COUPLED NEUTRAL AMINO ACID TRANSPORTER 10-RELATED"/>
    <property type="match status" value="1"/>
</dbReference>
<keyword evidence="5 8" id="KW-1133">Transmembrane helix</keyword>
<feature type="transmembrane region" description="Helical" evidence="8">
    <location>
        <begin position="120"/>
        <end position="139"/>
    </location>
</feature>
<feature type="compositionally biased region" description="Basic and acidic residues" evidence="7">
    <location>
        <begin position="511"/>
        <end position="531"/>
    </location>
</feature>
<dbReference type="OrthoDB" id="513400at2759"/>
<reference evidence="10 11" key="1">
    <citation type="submission" date="2015-09" db="EMBL/GenBank/DDBJ databases">
        <title>Draft genome of the scarab beetle Oryctes borbonicus.</title>
        <authorList>
            <person name="Meyer J.M."/>
            <person name="Markov G.V."/>
            <person name="Baskaran P."/>
            <person name="Herrmann M."/>
            <person name="Sommer R.J."/>
            <person name="Roedelsperger C."/>
        </authorList>
    </citation>
    <scope>NUCLEOTIDE SEQUENCE [LARGE SCALE GENOMIC DNA]</scope>
    <source>
        <strain evidence="10">OB123</strain>
        <tissue evidence="10">Whole animal</tissue>
    </source>
</reference>
<feature type="compositionally biased region" description="Basic and acidic residues" evidence="7">
    <location>
        <begin position="808"/>
        <end position="864"/>
    </location>
</feature>
<keyword evidence="11" id="KW-1185">Reference proteome</keyword>
<dbReference type="EMBL" id="LJIG01001324">
    <property type="protein sequence ID" value="KRT85616.1"/>
    <property type="molecule type" value="Genomic_DNA"/>
</dbReference>
<dbReference type="AlphaFoldDB" id="A0A0T6BE44"/>
<protein>
    <submittedName>
        <fullName evidence="10">Amino acid transporter</fullName>
    </submittedName>
</protein>
<evidence type="ECO:0000256" key="5">
    <source>
        <dbReference type="ARBA" id="ARBA00022989"/>
    </source>
</evidence>
<dbReference type="PANTHER" id="PTHR22950">
    <property type="entry name" value="AMINO ACID TRANSPORTER"/>
    <property type="match status" value="1"/>
</dbReference>
<dbReference type="GO" id="GO:0016020">
    <property type="term" value="C:membrane"/>
    <property type="evidence" value="ECO:0007669"/>
    <property type="project" value="UniProtKB-SubCell"/>
</dbReference>
<organism evidence="10 11">
    <name type="scientific">Oryctes borbonicus</name>
    <dbReference type="NCBI Taxonomy" id="1629725"/>
    <lineage>
        <taxon>Eukaryota</taxon>
        <taxon>Metazoa</taxon>
        <taxon>Ecdysozoa</taxon>
        <taxon>Arthropoda</taxon>
        <taxon>Hexapoda</taxon>
        <taxon>Insecta</taxon>
        <taxon>Pterygota</taxon>
        <taxon>Neoptera</taxon>
        <taxon>Endopterygota</taxon>
        <taxon>Coleoptera</taxon>
        <taxon>Polyphaga</taxon>
        <taxon>Scarabaeiformia</taxon>
        <taxon>Scarabaeidae</taxon>
        <taxon>Dynastinae</taxon>
        <taxon>Oryctes</taxon>
    </lineage>
</organism>
<feature type="transmembrane region" description="Helical" evidence="8">
    <location>
        <begin position="377"/>
        <end position="394"/>
    </location>
</feature>
<feature type="compositionally biased region" description="Basic and acidic residues" evidence="7">
    <location>
        <begin position="465"/>
        <end position="476"/>
    </location>
</feature>
<evidence type="ECO:0000256" key="7">
    <source>
        <dbReference type="SAM" id="MobiDB-lite"/>
    </source>
</evidence>
<keyword evidence="3 8" id="KW-0812">Transmembrane</keyword>
<name>A0A0T6BE44_9SCAR</name>
<comment type="subcellular location">
    <subcellularLocation>
        <location evidence="1">Membrane</location>
        <topology evidence="1">Multi-pass membrane protein</topology>
    </subcellularLocation>
</comment>
<feature type="transmembrane region" description="Helical" evidence="8">
    <location>
        <begin position="32"/>
        <end position="54"/>
    </location>
</feature>
<feature type="compositionally biased region" description="Basic and acidic residues" evidence="7">
    <location>
        <begin position="563"/>
        <end position="573"/>
    </location>
</feature>
<evidence type="ECO:0000256" key="3">
    <source>
        <dbReference type="ARBA" id="ARBA00022692"/>
    </source>
</evidence>
<comment type="caution">
    <text evidence="10">The sequence shown here is derived from an EMBL/GenBank/DDBJ whole genome shotgun (WGS) entry which is preliminary data.</text>
</comment>
<feature type="compositionally biased region" description="Polar residues" evidence="7">
    <location>
        <begin position="542"/>
        <end position="558"/>
    </location>
</feature>
<evidence type="ECO:0000256" key="4">
    <source>
        <dbReference type="ARBA" id="ARBA00022970"/>
    </source>
</evidence>
<evidence type="ECO:0000256" key="8">
    <source>
        <dbReference type="SAM" id="Phobius"/>
    </source>
</evidence>
<feature type="domain" description="Amino acid transporter transmembrane" evidence="9">
    <location>
        <begin position="7"/>
        <end position="392"/>
    </location>
</feature>
<dbReference type="InterPro" id="IPR013057">
    <property type="entry name" value="AA_transpt_TM"/>
</dbReference>
<evidence type="ECO:0000313" key="11">
    <source>
        <dbReference type="Proteomes" id="UP000051574"/>
    </source>
</evidence>
<keyword evidence="2" id="KW-0813">Transport</keyword>
<feature type="transmembrane region" description="Helical" evidence="8">
    <location>
        <begin position="267"/>
        <end position="295"/>
    </location>
</feature>
<keyword evidence="4" id="KW-0029">Amino-acid transport</keyword>
<feature type="transmembrane region" description="Helical" evidence="8">
    <location>
        <begin position="316"/>
        <end position="333"/>
    </location>
</feature>
<gene>
    <name evidence="10" type="ORF">AMK59_1067</name>
</gene>
<evidence type="ECO:0000256" key="6">
    <source>
        <dbReference type="ARBA" id="ARBA00023136"/>
    </source>
</evidence>
<dbReference type="Proteomes" id="UP000051574">
    <property type="component" value="Unassembled WGS sequence"/>
</dbReference>